<keyword evidence="2" id="KW-0805">Transcription regulation</keyword>
<evidence type="ECO:0000256" key="2">
    <source>
        <dbReference type="ARBA" id="ARBA00023015"/>
    </source>
</evidence>
<keyword evidence="5" id="KW-0804">Transcription</keyword>
<dbReference type="GO" id="GO:0003677">
    <property type="term" value="F:DNA binding"/>
    <property type="evidence" value="ECO:0007669"/>
    <property type="project" value="UniProtKB-KW"/>
</dbReference>
<feature type="domain" description="RNA polymerase sigma factor 70 region 4 type 2" evidence="7">
    <location>
        <begin position="127"/>
        <end position="179"/>
    </location>
</feature>
<dbReference type="InterPro" id="IPR013324">
    <property type="entry name" value="RNA_pol_sigma_r3/r4-like"/>
</dbReference>
<reference evidence="8" key="1">
    <citation type="submission" date="2020-09" db="EMBL/GenBank/DDBJ databases">
        <title>Hoyosella lacisalsi sp. nov., a halotolerant actinobacterium isolated from soil of Lake Gudzhirganskoe.</title>
        <authorList>
            <person name="Yang Q."/>
            <person name="Guo P.Y."/>
            <person name="Liu S.W."/>
            <person name="Li F.N."/>
            <person name="Sun C.H."/>
        </authorList>
    </citation>
    <scope>NUCLEOTIDE SEQUENCE</scope>
    <source>
        <strain evidence="8">G463</strain>
    </source>
</reference>
<organism evidence="8 9">
    <name type="scientific">Lolliginicoccus lacisalsi</name>
    <dbReference type="NCBI Taxonomy" id="2742202"/>
    <lineage>
        <taxon>Bacteria</taxon>
        <taxon>Bacillati</taxon>
        <taxon>Actinomycetota</taxon>
        <taxon>Actinomycetes</taxon>
        <taxon>Mycobacteriales</taxon>
        <taxon>Hoyosellaceae</taxon>
        <taxon>Lolliginicoccus</taxon>
    </lineage>
</organism>
<dbReference type="InterPro" id="IPR007627">
    <property type="entry name" value="RNA_pol_sigma70_r2"/>
</dbReference>
<dbReference type="Pfam" id="PF04542">
    <property type="entry name" value="Sigma70_r2"/>
    <property type="match status" value="1"/>
</dbReference>
<evidence type="ECO:0000313" key="8">
    <source>
        <dbReference type="EMBL" id="MBD8507036.1"/>
    </source>
</evidence>
<accession>A0A927PMZ7</accession>
<comment type="caution">
    <text evidence="8">The sequence shown here is derived from an EMBL/GenBank/DDBJ whole genome shotgun (WGS) entry which is preliminary data.</text>
</comment>
<evidence type="ECO:0000256" key="5">
    <source>
        <dbReference type="ARBA" id="ARBA00023163"/>
    </source>
</evidence>
<dbReference type="Pfam" id="PF08281">
    <property type="entry name" value="Sigma70_r4_2"/>
    <property type="match status" value="1"/>
</dbReference>
<dbReference type="InterPro" id="IPR036388">
    <property type="entry name" value="WH-like_DNA-bd_sf"/>
</dbReference>
<dbReference type="Gene3D" id="1.10.1740.10">
    <property type="match status" value="1"/>
</dbReference>
<dbReference type="GO" id="GO:0006352">
    <property type="term" value="P:DNA-templated transcription initiation"/>
    <property type="evidence" value="ECO:0007669"/>
    <property type="project" value="InterPro"/>
</dbReference>
<comment type="similarity">
    <text evidence="1">Belongs to the sigma-70 factor family. ECF subfamily.</text>
</comment>
<evidence type="ECO:0000256" key="4">
    <source>
        <dbReference type="ARBA" id="ARBA00023125"/>
    </source>
</evidence>
<dbReference type="SUPFAM" id="SSF88659">
    <property type="entry name" value="Sigma3 and sigma4 domains of RNA polymerase sigma factors"/>
    <property type="match status" value="1"/>
</dbReference>
<dbReference type="Proteomes" id="UP000642993">
    <property type="component" value="Unassembled WGS sequence"/>
</dbReference>
<proteinExistence type="inferred from homology"/>
<dbReference type="GO" id="GO:0016987">
    <property type="term" value="F:sigma factor activity"/>
    <property type="evidence" value="ECO:0007669"/>
    <property type="project" value="UniProtKB-KW"/>
</dbReference>
<protein>
    <submittedName>
        <fullName evidence="8">RNA polymerase sigma factor SigM</fullName>
    </submittedName>
</protein>
<evidence type="ECO:0000256" key="3">
    <source>
        <dbReference type="ARBA" id="ARBA00023082"/>
    </source>
</evidence>
<dbReference type="InterPro" id="IPR014284">
    <property type="entry name" value="RNA_pol_sigma-70_dom"/>
</dbReference>
<evidence type="ECO:0000256" key="1">
    <source>
        <dbReference type="ARBA" id="ARBA00010641"/>
    </source>
</evidence>
<evidence type="ECO:0000259" key="7">
    <source>
        <dbReference type="Pfam" id="PF08281"/>
    </source>
</evidence>
<gene>
    <name evidence="8" type="primary">sigM</name>
    <name evidence="8" type="ORF">HT102_11105</name>
</gene>
<sequence>MRHTRGVATSAMSDRELIAAHVSGDTQAFAELIHRHQRYLWRVAKRTSYCDEDAADALQEAMLSAFRMAEGYRADAAVRSWLHRIVVNSCLDRMRRNRVRPAISLNASIAEQVASLACPDPGDDIADAIDRALMLLPAEQRAAVVAVDVEGYPVAEAAEVLGVPVGTVKSRCARGRVKLAEILAEFHPGRNRSAFPRVIT</sequence>
<dbReference type="Gene3D" id="1.10.10.10">
    <property type="entry name" value="Winged helix-like DNA-binding domain superfamily/Winged helix DNA-binding domain"/>
    <property type="match status" value="1"/>
</dbReference>
<dbReference type="PANTHER" id="PTHR43133">
    <property type="entry name" value="RNA POLYMERASE ECF-TYPE SIGMA FACTO"/>
    <property type="match status" value="1"/>
</dbReference>
<keyword evidence="9" id="KW-1185">Reference proteome</keyword>
<keyword evidence="4" id="KW-0238">DNA-binding</keyword>
<dbReference type="SUPFAM" id="SSF88946">
    <property type="entry name" value="Sigma2 domain of RNA polymerase sigma factors"/>
    <property type="match status" value="1"/>
</dbReference>
<evidence type="ECO:0000313" key="9">
    <source>
        <dbReference type="Proteomes" id="UP000642993"/>
    </source>
</evidence>
<dbReference type="AlphaFoldDB" id="A0A927PMZ7"/>
<dbReference type="NCBIfam" id="TIGR02937">
    <property type="entry name" value="sigma70-ECF"/>
    <property type="match status" value="1"/>
</dbReference>
<dbReference type="CDD" id="cd06171">
    <property type="entry name" value="Sigma70_r4"/>
    <property type="match status" value="1"/>
</dbReference>
<dbReference type="PANTHER" id="PTHR43133:SF50">
    <property type="entry name" value="ECF RNA POLYMERASE SIGMA FACTOR SIGM"/>
    <property type="match status" value="1"/>
</dbReference>
<name>A0A927PMZ7_9ACTN</name>
<dbReference type="EMBL" id="JACYWE010000006">
    <property type="protein sequence ID" value="MBD8507036.1"/>
    <property type="molecule type" value="Genomic_DNA"/>
</dbReference>
<dbReference type="InterPro" id="IPR013325">
    <property type="entry name" value="RNA_pol_sigma_r2"/>
</dbReference>
<feature type="domain" description="RNA polymerase sigma-70 region 2" evidence="6">
    <location>
        <begin position="32"/>
        <end position="98"/>
    </location>
</feature>
<dbReference type="NCBIfam" id="NF007225">
    <property type="entry name" value="PRK09643.1"/>
    <property type="match status" value="1"/>
</dbReference>
<dbReference type="InterPro" id="IPR013249">
    <property type="entry name" value="RNA_pol_sigma70_r4_t2"/>
</dbReference>
<evidence type="ECO:0000259" key="6">
    <source>
        <dbReference type="Pfam" id="PF04542"/>
    </source>
</evidence>
<keyword evidence="3" id="KW-0731">Sigma factor</keyword>
<dbReference type="InterPro" id="IPR039425">
    <property type="entry name" value="RNA_pol_sigma-70-like"/>
</dbReference>